<protein>
    <recommendedName>
        <fullName evidence="4">Iron-sulfur cluster biosynthesis protein</fullName>
    </recommendedName>
</protein>
<comment type="similarity">
    <text evidence="1">Belongs to the HesB/IscA family.</text>
</comment>
<organism evidence="2 3">
    <name type="scientific">Marinilactibacillus psychrotolerans 42ea</name>
    <dbReference type="NCBI Taxonomy" id="1255609"/>
    <lineage>
        <taxon>Bacteria</taxon>
        <taxon>Bacillati</taxon>
        <taxon>Bacillota</taxon>
        <taxon>Bacilli</taxon>
        <taxon>Lactobacillales</taxon>
        <taxon>Carnobacteriaceae</taxon>
        <taxon>Marinilactibacillus</taxon>
    </lineage>
</organism>
<reference evidence="2 3" key="1">
    <citation type="submission" date="2017-02" db="EMBL/GenBank/DDBJ databases">
        <authorList>
            <person name="Peterson S.W."/>
        </authorList>
    </citation>
    <scope>NUCLEOTIDE SEQUENCE [LARGE SCALE GENOMIC DNA]</scope>
    <source>
        <strain evidence="2 3">42ea</strain>
    </source>
</reference>
<evidence type="ECO:0000313" key="2">
    <source>
        <dbReference type="EMBL" id="SJN17264.1"/>
    </source>
</evidence>
<dbReference type="AlphaFoldDB" id="A0A1R4ICE5"/>
<dbReference type="SUPFAM" id="SSF89360">
    <property type="entry name" value="HesB-like domain"/>
    <property type="match status" value="1"/>
</dbReference>
<dbReference type="InterPro" id="IPR008326">
    <property type="entry name" value="PdhI-like"/>
</dbReference>
<name>A0A1R4ICE5_9LACT</name>
<proteinExistence type="inferred from homology"/>
<sequence>MEIDVTERAIKWFEDELSLEKGDSIRFFGKTYGNTEVHEGFSVGMSVDKPDSEPLAQKKVNEVTYFAGKEDEWFFSGYNLEIDFNPELEEPIYHFHESKS</sequence>
<gene>
    <name evidence="2" type="ORF">FM115_00395</name>
</gene>
<dbReference type="PIRSF" id="PIRSF034852">
    <property type="entry name" value="UCP034852"/>
    <property type="match status" value="1"/>
</dbReference>
<dbReference type="InterPro" id="IPR035903">
    <property type="entry name" value="HesB-like_dom_sf"/>
</dbReference>
<accession>A0A1R4ICE5</accession>
<evidence type="ECO:0000256" key="1">
    <source>
        <dbReference type="ARBA" id="ARBA00006718"/>
    </source>
</evidence>
<evidence type="ECO:0008006" key="4">
    <source>
        <dbReference type="Google" id="ProtNLM"/>
    </source>
</evidence>
<dbReference type="RefSeq" id="WP_087056899.1">
    <property type="nucleotide sequence ID" value="NZ_FUKW01000006.1"/>
</dbReference>
<evidence type="ECO:0000313" key="3">
    <source>
        <dbReference type="Proteomes" id="UP000195611"/>
    </source>
</evidence>
<dbReference type="Proteomes" id="UP000195611">
    <property type="component" value="Unassembled WGS sequence"/>
</dbReference>
<dbReference type="EMBL" id="FUKW01000006">
    <property type="protein sequence ID" value="SJN17264.1"/>
    <property type="molecule type" value="Genomic_DNA"/>
</dbReference>
<dbReference type="GeneID" id="96911324"/>